<dbReference type="AlphaFoldDB" id="A0A3M9MVR6"/>
<dbReference type="PANTHER" id="PTHR37305:SF1">
    <property type="entry name" value="MEMBRANE PROTEIN"/>
    <property type="match status" value="1"/>
</dbReference>
<proteinExistence type="predicted"/>
<gene>
    <name evidence="2" type="ORF">EFA69_08770</name>
</gene>
<protein>
    <submittedName>
        <fullName evidence="2">ABC transporter permease</fullName>
    </submittedName>
</protein>
<evidence type="ECO:0000256" key="1">
    <source>
        <dbReference type="SAM" id="Phobius"/>
    </source>
</evidence>
<name>A0A3M9MVR6_9BACT</name>
<dbReference type="PANTHER" id="PTHR37305">
    <property type="entry name" value="INTEGRAL MEMBRANE PROTEIN-RELATED"/>
    <property type="match status" value="1"/>
</dbReference>
<dbReference type="Pfam" id="PF12730">
    <property type="entry name" value="ABC2_membrane_4"/>
    <property type="match status" value="1"/>
</dbReference>
<feature type="transmembrane region" description="Helical" evidence="1">
    <location>
        <begin position="12"/>
        <end position="36"/>
    </location>
</feature>
<reference evidence="2 3" key="1">
    <citation type="submission" date="2018-11" db="EMBL/GenBank/DDBJ databases">
        <title>Rufibacter latericius sp. nov., isolated from water in Baiyang Lake.</title>
        <authorList>
            <person name="Yang Y."/>
        </authorList>
    </citation>
    <scope>NUCLEOTIDE SEQUENCE [LARGE SCALE GENOMIC DNA]</scope>
    <source>
        <strain evidence="2 3">MCC P1</strain>
    </source>
</reference>
<dbReference type="OrthoDB" id="1452202at2"/>
<feature type="transmembrane region" description="Helical" evidence="1">
    <location>
        <begin position="56"/>
        <end position="79"/>
    </location>
</feature>
<feature type="transmembrane region" description="Helical" evidence="1">
    <location>
        <begin position="106"/>
        <end position="127"/>
    </location>
</feature>
<dbReference type="EMBL" id="RJJE01000009">
    <property type="protein sequence ID" value="RNI29641.1"/>
    <property type="molecule type" value="Genomic_DNA"/>
</dbReference>
<sequence length="257" mass="29231">MTSLFRIELRKLLTYSTFWILLALQCSLLFIFFYARGHVQVNGQMAGATLYQFPKLWMHLTYVSSFLNLIPAILIIILVTDEYTFRTLRQQVIDGFSRANLVQGKYAVVLLVAVLLSLYLLLLGLGFGLYFSPSSGGGSMFTEAQSILYYLVQLVGYMSMAMLVAFLLRKTGLAILAFMAYSLIIERLIQWQMPDSIDKYFPMKAMGALVQNPHKELEQMVLGASDFLTPLQATVPVVLYVSLFCFLSYQILRMRDL</sequence>
<keyword evidence="3" id="KW-1185">Reference proteome</keyword>
<keyword evidence="1" id="KW-0812">Transmembrane</keyword>
<accession>A0A3M9MVR6</accession>
<evidence type="ECO:0000313" key="2">
    <source>
        <dbReference type="EMBL" id="RNI29641.1"/>
    </source>
</evidence>
<organism evidence="2 3">
    <name type="scientific">Rufibacter immobilis</name>
    <dbReference type="NCBI Taxonomy" id="1348778"/>
    <lineage>
        <taxon>Bacteria</taxon>
        <taxon>Pseudomonadati</taxon>
        <taxon>Bacteroidota</taxon>
        <taxon>Cytophagia</taxon>
        <taxon>Cytophagales</taxon>
        <taxon>Hymenobacteraceae</taxon>
        <taxon>Rufibacter</taxon>
    </lineage>
</organism>
<keyword evidence="1" id="KW-0472">Membrane</keyword>
<evidence type="ECO:0000313" key="3">
    <source>
        <dbReference type="Proteomes" id="UP000271010"/>
    </source>
</evidence>
<feature type="transmembrane region" description="Helical" evidence="1">
    <location>
        <begin position="233"/>
        <end position="252"/>
    </location>
</feature>
<feature type="transmembrane region" description="Helical" evidence="1">
    <location>
        <begin position="147"/>
        <end position="168"/>
    </location>
</feature>
<dbReference type="RefSeq" id="WP_123132726.1">
    <property type="nucleotide sequence ID" value="NZ_RJJE01000009.1"/>
</dbReference>
<feature type="transmembrane region" description="Helical" evidence="1">
    <location>
        <begin position="175"/>
        <end position="193"/>
    </location>
</feature>
<dbReference type="Proteomes" id="UP000271010">
    <property type="component" value="Unassembled WGS sequence"/>
</dbReference>
<keyword evidence="1" id="KW-1133">Transmembrane helix</keyword>
<comment type="caution">
    <text evidence="2">The sequence shown here is derived from an EMBL/GenBank/DDBJ whole genome shotgun (WGS) entry which is preliminary data.</text>
</comment>